<dbReference type="InterPro" id="IPR014001">
    <property type="entry name" value="Helicase_ATP-bd"/>
</dbReference>
<name>A0A8S1IRH1_9CHLO</name>
<feature type="compositionally biased region" description="Basic and acidic residues" evidence="8">
    <location>
        <begin position="1"/>
        <end position="11"/>
    </location>
</feature>
<keyword evidence="7" id="KW-0479">Metal-binding</keyword>
<dbReference type="GO" id="GO:0016787">
    <property type="term" value="F:hydrolase activity"/>
    <property type="evidence" value="ECO:0007669"/>
    <property type="project" value="UniProtKB-KW"/>
</dbReference>
<evidence type="ECO:0008006" key="16">
    <source>
        <dbReference type="Google" id="ProtNLM"/>
    </source>
</evidence>
<proteinExistence type="inferred from homology"/>
<dbReference type="SUPFAM" id="SSF52540">
    <property type="entry name" value="P-loop containing nucleoside triphosphate hydrolases"/>
    <property type="match status" value="1"/>
</dbReference>
<feature type="region of interest" description="Disordered" evidence="8">
    <location>
        <begin position="1"/>
        <end position="35"/>
    </location>
</feature>
<dbReference type="Gene3D" id="3.40.50.300">
    <property type="entry name" value="P-loop containing nucleotide triphosphate hydrolases"/>
    <property type="match status" value="2"/>
</dbReference>
<dbReference type="InterPro" id="IPR001650">
    <property type="entry name" value="Helicase_C-like"/>
</dbReference>
<dbReference type="InterPro" id="IPR027417">
    <property type="entry name" value="P-loop_NTPase"/>
</dbReference>
<dbReference type="CDD" id="cd17917">
    <property type="entry name" value="DEXHc_RHA-like"/>
    <property type="match status" value="1"/>
</dbReference>
<feature type="domain" description="Helicase ATP-binding" evidence="12">
    <location>
        <begin position="623"/>
        <end position="790"/>
    </location>
</feature>
<dbReference type="Gene3D" id="3.30.160.20">
    <property type="match status" value="1"/>
</dbReference>
<evidence type="ECO:0000259" key="11">
    <source>
        <dbReference type="PROSITE" id="PS50908"/>
    </source>
</evidence>
<dbReference type="GO" id="GO:0003723">
    <property type="term" value="F:RNA binding"/>
    <property type="evidence" value="ECO:0007669"/>
    <property type="project" value="UniProtKB-KW"/>
</dbReference>
<feature type="region of interest" description="Disordered" evidence="8">
    <location>
        <begin position="819"/>
        <end position="841"/>
    </location>
</feature>
<evidence type="ECO:0000259" key="9">
    <source>
        <dbReference type="PROSITE" id="PS50030"/>
    </source>
</evidence>
<evidence type="ECO:0000259" key="13">
    <source>
        <dbReference type="PROSITE" id="PS51194"/>
    </source>
</evidence>
<dbReference type="Pfam" id="PF26026">
    <property type="entry name" value="RNA_hel_CTD"/>
    <property type="match status" value="1"/>
</dbReference>
<dbReference type="InterPro" id="IPR016135">
    <property type="entry name" value="UBQ-conjugating_enzyme/RWD"/>
</dbReference>
<reference evidence="14" key="1">
    <citation type="submission" date="2020-12" db="EMBL/GenBank/DDBJ databases">
        <authorList>
            <person name="Iha C."/>
        </authorList>
    </citation>
    <scope>NUCLEOTIDE SEQUENCE</scope>
</reference>
<dbReference type="Gene3D" id="1.20.120.1080">
    <property type="match status" value="1"/>
</dbReference>
<dbReference type="FunFam" id="1.20.120.1080:FF:000002">
    <property type="entry name" value="Putative ATP-dependent RNA helicase DHX36"/>
    <property type="match status" value="1"/>
</dbReference>
<evidence type="ECO:0000256" key="1">
    <source>
        <dbReference type="ARBA" id="ARBA00022741"/>
    </source>
</evidence>
<comment type="caution">
    <text evidence="14">The sequence shown here is derived from an EMBL/GenBank/DDBJ whole genome shotgun (WGS) entry which is preliminary data.</text>
</comment>
<dbReference type="SUPFAM" id="SSF46934">
    <property type="entry name" value="UBA-like"/>
    <property type="match status" value="1"/>
</dbReference>
<dbReference type="PROSITE" id="PS50030">
    <property type="entry name" value="UBA"/>
    <property type="match status" value="1"/>
</dbReference>
<evidence type="ECO:0000259" key="10">
    <source>
        <dbReference type="PROSITE" id="PS50157"/>
    </source>
</evidence>
<dbReference type="PROSITE" id="PS00690">
    <property type="entry name" value="DEAH_ATP_HELICASE"/>
    <property type="match status" value="1"/>
</dbReference>
<dbReference type="InterPro" id="IPR007502">
    <property type="entry name" value="Helicase-assoc_dom"/>
</dbReference>
<keyword evidence="7" id="KW-0863">Zinc-finger</keyword>
<organism evidence="14 15">
    <name type="scientific">Ostreobium quekettii</name>
    <dbReference type="NCBI Taxonomy" id="121088"/>
    <lineage>
        <taxon>Eukaryota</taxon>
        <taxon>Viridiplantae</taxon>
        <taxon>Chlorophyta</taxon>
        <taxon>core chlorophytes</taxon>
        <taxon>Ulvophyceae</taxon>
        <taxon>TCBD clade</taxon>
        <taxon>Bryopsidales</taxon>
        <taxon>Ostreobineae</taxon>
        <taxon>Ostreobiaceae</taxon>
        <taxon>Ostreobium</taxon>
    </lineage>
</organism>
<dbReference type="InterPro" id="IPR015940">
    <property type="entry name" value="UBA"/>
</dbReference>
<keyword evidence="2" id="KW-0378">Hydrolase</keyword>
<dbReference type="InterPro" id="IPR013087">
    <property type="entry name" value="Znf_C2H2_type"/>
</dbReference>
<dbReference type="PROSITE" id="PS50157">
    <property type="entry name" value="ZINC_FINGER_C2H2_2"/>
    <property type="match status" value="1"/>
</dbReference>
<dbReference type="SUPFAM" id="SSF54768">
    <property type="entry name" value="dsRNA-binding domain-like"/>
    <property type="match status" value="1"/>
</dbReference>
<feature type="domain" description="UBA" evidence="9">
    <location>
        <begin position="342"/>
        <end position="390"/>
    </location>
</feature>
<dbReference type="InterPro" id="IPR002464">
    <property type="entry name" value="DNA/RNA_helicase_DEAH_CS"/>
</dbReference>
<comment type="similarity">
    <text evidence="6">Belongs to the DExH box helicase family.</text>
</comment>
<keyword evidence="3" id="KW-0347">Helicase</keyword>
<dbReference type="PANTHER" id="PTHR18934">
    <property type="entry name" value="ATP-DEPENDENT RNA HELICASE"/>
    <property type="match status" value="1"/>
</dbReference>
<dbReference type="InterPro" id="IPR059023">
    <property type="entry name" value="RNA_hel_CTD"/>
</dbReference>
<dbReference type="PANTHER" id="PTHR18934:SF145">
    <property type="entry name" value="ATP-DEPENDENT RNA HELICASE DHX57-RELATED"/>
    <property type="match status" value="1"/>
</dbReference>
<dbReference type="InterPro" id="IPR056328">
    <property type="entry name" value="DSRM_DHX29"/>
</dbReference>
<dbReference type="SMART" id="SM00355">
    <property type="entry name" value="ZnF_C2H2"/>
    <property type="match status" value="1"/>
</dbReference>
<dbReference type="Proteomes" id="UP000708148">
    <property type="component" value="Unassembled WGS sequence"/>
</dbReference>
<feature type="domain" description="Helicase C-terminal" evidence="13">
    <location>
        <begin position="887"/>
        <end position="1058"/>
    </location>
</feature>
<dbReference type="Pfam" id="PF21010">
    <property type="entry name" value="HA2_C"/>
    <property type="match status" value="1"/>
</dbReference>
<dbReference type="Pfam" id="PF05773">
    <property type="entry name" value="RWD"/>
    <property type="match status" value="1"/>
</dbReference>
<dbReference type="InterPro" id="IPR006575">
    <property type="entry name" value="RWD_dom"/>
</dbReference>
<dbReference type="PROSITE" id="PS00028">
    <property type="entry name" value="ZINC_FINGER_C2H2_1"/>
    <property type="match status" value="1"/>
</dbReference>
<dbReference type="InterPro" id="IPR009060">
    <property type="entry name" value="UBA-like_sf"/>
</dbReference>
<evidence type="ECO:0000256" key="4">
    <source>
        <dbReference type="ARBA" id="ARBA00022840"/>
    </source>
</evidence>
<evidence type="ECO:0000259" key="12">
    <source>
        <dbReference type="PROSITE" id="PS51192"/>
    </source>
</evidence>
<evidence type="ECO:0000256" key="8">
    <source>
        <dbReference type="SAM" id="MobiDB-lite"/>
    </source>
</evidence>
<dbReference type="Pfam" id="PF00271">
    <property type="entry name" value="Helicase_C"/>
    <property type="match status" value="1"/>
</dbReference>
<evidence type="ECO:0000313" key="14">
    <source>
        <dbReference type="EMBL" id="CAD7697403.1"/>
    </source>
</evidence>
<dbReference type="InterPro" id="IPR011709">
    <property type="entry name" value="DEAD-box_helicase_OB_fold"/>
</dbReference>
<dbReference type="PROSITE" id="PS51194">
    <property type="entry name" value="HELICASE_CTER"/>
    <property type="match status" value="1"/>
</dbReference>
<dbReference type="FunFam" id="3.40.50.300:FF:000526">
    <property type="entry name" value="DExH-box ATP-dependent RNA helicase DExH3"/>
    <property type="match status" value="1"/>
</dbReference>
<evidence type="ECO:0000256" key="2">
    <source>
        <dbReference type="ARBA" id="ARBA00022801"/>
    </source>
</evidence>
<dbReference type="SMART" id="SM00847">
    <property type="entry name" value="HA2"/>
    <property type="match status" value="1"/>
</dbReference>
<keyword evidence="5" id="KW-0694">RNA-binding</keyword>
<feature type="region of interest" description="Disordered" evidence="8">
    <location>
        <begin position="51"/>
        <end position="87"/>
    </location>
</feature>
<dbReference type="Pfam" id="PF24385">
    <property type="entry name" value="DSRM_DHX29"/>
    <property type="match status" value="1"/>
</dbReference>
<dbReference type="SUPFAM" id="SSF54495">
    <property type="entry name" value="UBC-like"/>
    <property type="match status" value="1"/>
</dbReference>
<dbReference type="SMART" id="SM00487">
    <property type="entry name" value="DEXDc"/>
    <property type="match status" value="1"/>
</dbReference>
<dbReference type="EMBL" id="CAJHUC010000652">
    <property type="protein sequence ID" value="CAD7697403.1"/>
    <property type="molecule type" value="Genomic_DNA"/>
</dbReference>
<evidence type="ECO:0000256" key="3">
    <source>
        <dbReference type="ARBA" id="ARBA00022806"/>
    </source>
</evidence>
<dbReference type="PROSITE" id="PS51192">
    <property type="entry name" value="HELICASE_ATP_BIND_1"/>
    <property type="match status" value="1"/>
</dbReference>
<dbReference type="Pfam" id="PF07717">
    <property type="entry name" value="OB_NTP_bind"/>
    <property type="match status" value="1"/>
</dbReference>
<evidence type="ECO:0000256" key="6">
    <source>
        <dbReference type="ARBA" id="ARBA00060772"/>
    </source>
</evidence>
<feature type="compositionally biased region" description="Basic and acidic residues" evidence="8">
    <location>
        <begin position="53"/>
        <end position="79"/>
    </location>
</feature>
<dbReference type="PROSITE" id="PS50908">
    <property type="entry name" value="RWD"/>
    <property type="match status" value="1"/>
</dbReference>
<dbReference type="OrthoDB" id="5600252at2759"/>
<dbReference type="Pfam" id="PF00270">
    <property type="entry name" value="DEAD"/>
    <property type="match status" value="1"/>
</dbReference>
<evidence type="ECO:0000313" key="15">
    <source>
        <dbReference type="Proteomes" id="UP000708148"/>
    </source>
</evidence>
<feature type="domain" description="C2H2-type" evidence="10">
    <location>
        <begin position="38"/>
        <end position="66"/>
    </location>
</feature>
<gene>
    <name evidence="14" type="ORF">OSTQU699_LOCUS2764</name>
</gene>
<protein>
    <recommendedName>
        <fullName evidence="16">RNA helicase</fullName>
    </recommendedName>
</protein>
<dbReference type="GO" id="GO:0008270">
    <property type="term" value="F:zinc ion binding"/>
    <property type="evidence" value="ECO:0007669"/>
    <property type="project" value="UniProtKB-KW"/>
</dbReference>
<dbReference type="Gene3D" id="3.10.110.10">
    <property type="entry name" value="Ubiquitin Conjugating Enzyme"/>
    <property type="match status" value="1"/>
</dbReference>
<keyword evidence="1" id="KW-0547">Nucleotide-binding</keyword>
<accession>A0A8S1IRH1</accession>
<keyword evidence="15" id="KW-1185">Reference proteome</keyword>
<dbReference type="SMART" id="SM00490">
    <property type="entry name" value="HELICc"/>
    <property type="match status" value="1"/>
</dbReference>
<dbReference type="GO" id="GO:0004386">
    <property type="term" value="F:helicase activity"/>
    <property type="evidence" value="ECO:0007669"/>
    <property type="project" value="UniProtKB-KW"/>
</dbReference>
<dbReference type="InterPro" id="IPR011545">
    <property type="entry name" value="DEAD/DEAH_box_helicase_dom"/>
</dbReference>
<dbReference type="GO" id="GO:0005524">
    <property type="term" value="F:ATP binding"/>
    <property type="evidence" value="ECO:0007669"/>
    <property type="project" value="UniProtKB-KW"/>
</dbReference>
<evidence type="ECO:0000256" key="7">
    <source>
        <dbReference type="PROSITE-ProRule" id="PRU00042"/>
    </source>
</evidence>
<dbReference type="CDD" id="cd18791">
    <property type="entry name" value="SF2_C_RHA"/>
    <property type="match status" value="1"/>
</dbReference>
<feature type="domain" description="RWD" evidence="11">
    <location>
        <begin position="413"/>
        <end position="521"/>
    </location>
</feature>
<keyword evidence="4" id="KW-0067">ATP-binding</keyword>
<dbReference type="Gene3D" id="3.30.160.60">
    <property type="entry name" value="Classic Zinc Finger"/>
    <property type="match status" value="1"/>
</dbReference>
<keyword evidence="7" id="KW-0862">Zinc</keyword>
<sequence>MGRVKNREEKKKAARIFSSGCGGGTRGPSVVDKRGQEVNCPHCGKIFKQSGRLQDHIQRHHNDDKRQPDAEEQEERPSGSEEGCSSQAVLSVQDVGSKPGFYTHKSPKLMLLEWCQKQGRRRPIYKLKAQPDGRVSGRVVLPDEKYANKDIVVHLPKEFAADSEQEAAQYAATAALHHVAGDRALDRVLPPDYVAIWNDCAKRKEERDRLEQEWEGRRKQAETNKMRAARRQQKVVVMSEQNQRMVEAVVRNIKGQQSDTSTCDASTSSRPAPEASLRQIDRQLKAMGFSEDQRMAAQAALDVDAQLSEHLDWLLLNMSSENLPKQLAGSSATNIVGVLRTAYDDRTAECKNDPIVLGLCEYGYHYSEAAEALGQTNHDPEEALQRLFSKLTGIEVVSACEMQIADEDSAWREECTALEAIYGEDIEFPSPSSACLTVCVECDEVESLNSQGEALKVTLLINSIPNDYPEAIPVIAVSCTDVPHQGLKTVTLKLVEHAQELLGCPMVHDLATAVPELLKGVDFDEAKKCIEKVTETPHPQEDIEVEAIHEEDKQLMPAEPVRNSVHTAPRKGRRAPQLSPADLEAENRILELQQNELARSSQHDGIRKQRQGLPAFEQRNEVLEAVECSQVVVVTGMPGCGKSTQVPQFILENAISNGQGSRCSIVCTQPRRISALGLAHRVADERAEEVGEVVGYAIKNQSCRSKRTRIMYCTIGVLLRQMISNQHLSNVSHVVVDEVHERSVDVDLLLLLVKNNLKRPKCHKVVLMSATANAPDFVNYFSNEKCKVSVVHIPGFTHPVREFFLEDAVRMTGFTPSKGQFGTLSDRSQGNGDEGKQGSQARKATALQDELQACYELIECLVAYIVSEEKLRGPAALLQGWSEFTPEEQKRVSACGAILVFLPGALEINNVARALRESPKIQGVCGRQGLEVMALHATLPPGEQRRVFDAMPKGVRKVVVSTNVAETSVTIPDVAVVIDTCFVKEVGYDPERRISRLQLTHVSQAAAKQRAGRAGRVRCGVCFRLVTNRQWGKLRRHQEPEICRVPLESLCLNLAALLGHSLSVEECLRQCLTPPGSGHAEAALKTLEEVGAMGQDRLLTPLGQHLVRMPVDVRVGKMLVYAAILQCLDPVLTIAAAMSYGRSVFLSPLDRRAEADAARKELCTVSKVAHTKSDHLAIVAAFSQWVSAKEKGGNAAASQFCRRNYVSSDAMQATLAGRAEYATILADLGFVPPSYSPAAAPAPVGANKFVSNTRFVRAAVCAGFYPNILRVEHPPKRYAEVGAGAVAVEGEAKQVKFFDRDRQRVFLHPASVNFDTARFESGWLVYSEMVQTAKVYVRAASMVPVYAMLLFGGEVAVRADRGLIVLDGWAEFAAPAKVAVLLRELREELGRMLAAKIDDPGLDLGASEAVGAVMQLLHTDGF</sequence>
<evidence type="ECO:0000256" key="5">
    <source>
        <dbReference type="ARBA" id="ARBA00022884"/>
    </source>
</evidence>